<comment type="caution">
    <text evidence="2">The sequence shown here is derived from an EMBL/GenBank/DDBJ whole genome shotgun (WGS) entry which is preliminary data.</text>
</comment>
<accession>A0AAW2J2T3</accession>
<sequence>MLASYNYTIQSSTRNVYEVRVHVPNDDNSWSVQSKAFDQCISGAFDRRVALVVACRCTDARSCHEPGLHDVCGLWTVNDLPAYGMGSGWSTAGIMGCPICMDDTSAFHLQHGRKAYWDTDEFKAKSAKNKEAQLGRPPNRMEETSQKLLEEHVSEPASGEVSSSDGPSSIVQEDQLWAEAAGGRKRG</sequence>
<gene>
    <name evidence="2" type="ORF">Sangu_2640700</name>
</gene>
<evidence type="ECO:0000313" key="2">
    <source>
        <dbReference type="EMBL" id="KAL0288845.1"/>
    </source>
</evidence>
<name>A0AAW2J2T3_9LAMI</name>
<protein>
    <submittedName>
        <fullName evidence="2">Uncharacterized protein</fullName>
    </submittedName>
</protein>
<dbReference type="Pfam" id="PF02992">
    <property type="entry name" value="Transposase_21"/>
    <property type="match status" value="1"/>
</dbReference>
<evidence type="ECO:0000256" key="1">
    <source>
        <dbReference type="SAM" id="MobiDB-lite"/>
    </source>
</evidence>
<reference evidence="2" key="2">
    <citation type="journal article" date="2024" name="Plant">
        <title>Genomic evolution and insights into agronomic trait innovations of Sesamum species.</title>
        <authorList>
            <person name="Miao H."/>
            <person name="Wang L."/>
            <person name="Qu L."/>
            <person name="Liu H."/>
            <person name="Sun Y."/>
            <person name="Le M."/>
            <person name="Wang Q."/>
            <person name="Wei S."/>
            <person name="Zheng Y."/>
            <person name="Lin W."/>
            <person name="Duan Y."/>
            <person name="Cao H."/>
            <person name="Xiong S."/>
            <person name="Wang X."/>
            <person name="Wei L."/>
            <person name="Li C."/>
            <person name="Ma Q."/>
            <person name="Ju M."/>
            <person name="Zhao R."/>
            <person name="Li G."/>
            <person name="Mu C."/>
            <person name="Tian Q."/>
            <person name="Mei H."/>
            <person name="Zhang T."/>
            <person name="Gao T."/>
            <person name="Zhang H."/>
        </authorList>
    </citation>
    <scope>NUCLEOTIDE SEQUENCE</scope>
    <source>
        <strain evidence="2">G01</strain>
    </source>
</reference>
<proteinExistence type="predicted"/>
<dbReference type="EMBL" id="JACGWK010001426">
    <property type="protein sequence ID" value="KAL0288845.1"/>
    <property type="molecule type" value="Genomic_DNA"/>
</dbReference>
<dbReference type="InterPro" id="IPR004242">
    <property type="entry name" value="Transposase_21"/>
</dbReference>
<feature type="compositionally biased region" description="Low complexity" evidence="1">
    <location>
        <begin position="158"/>
        <end position="169"/>
    </location>
</feature>
<organism evidence="2">
    <name type="scientific">Sesamum angustifolium</name>
    <dbReference type="NCBI Taxonomy" id="2727405"/>
    <lineage>
        <taxon>Eukaryota</taxon>
        <taxon>Viridiplantae</taxon>
        <taxon>Streptophyta</taxon>
        <taxon>Embryophyta</taxon>
        <taxon>Tracheophyta</taxon>
        <taxon>Spermatophyta</taxon>
        <taxon>Magnoliopsida</taxon>
        <taxon>eudicotyledons</taxon>
        <taxon>Gunneridae</taxon>
        <taxon>Pentapetalae</taxon>
        <taxon>asterids</taxon>
        <taxon>lamiids</taxon>
        <taxon>Lamiales</taxon>
        <taxon>Pedaliaceae</taxon>
        <taxon>Sesamum</taxon>
    </lineage>
</organism>
<dbReference type="AlphaFoldDB" id="A0AAW2J2T3"/>
<reference evidence="2" key="1">
    <citation type="submission" date="2020-06" db="EMBL/GenBank/DDBJ databases">
        <authorList>
            <person name="Li T."/>
            <person name="Hu X."/>
            <person name="Zhang T."/>
            <person name="Song X."/>
            <person name="Zhang H."/>
            <person name="Dai N."/>
            <person name="Sheng W."/>
            <person name="Hou X."/>
            <person name="Wei L."/>
        </authorList>
    </citation>
    <scope>NUCLEOTIDE SEQUENCE</scope>
    <source>
        <strain evidence="2">G01</strain>
        <tissue evidence="2">Leaf</tissue>
    </source>
</reference>
<feature type="region of interest" description="Disordered" evidence="1">
    <location>
        <begin position="127"/>
        <end position="187"/>
    </location>
</feature>
<feature type="compositionally biased region" description="Basic and acidic residues" evidence="1">
    <location>
        <begin position="127"/>
        <end position="154"/>
    </location>
</feature>